<dbReference type="EMBL" id="KB456263">
    <property type="protein sequence ID" value="EMF13447.1"/>
    <property type="molecule type" value="Genomic_DNA"/>
</dbReference>
<gene>
    <name evidence="2" type="ORF">SEPMUDRAFT_116486</name>
</gene>
<organism evidence="2 3">
    <name type="scientific">Sphaerulina musiva (strain SO2202)</name>
    <name type="common">Poplar stem canker fungus</name>
    <name type="synonym">Septoria musiva</name>
    <dbReference type="NCBI Taxonomy" id="692275"/>
    <lineage>
        <taxon>Eukaryota</taxon>
        <taxon>Fungi</taxon>
        <taxon>Dikarya</taxon>
        <taxon>Ascomycota</taxon>
        <taxon>Pezizomycotina</taxon>
        <taxon>Dothideomycetes</taxon>
        <taxon>Dothideomycetidae</taxon>
        <taxon>Mycosphaerellales</taxon>
        <taxon>Mycosphaerellaceae</taxon>
        <taxon>Sphaerulina</taxon>
    </lineage>
</organism>
<name>M3B117_SPHMS</name>
<dbReference type="RefSeq" id="XP_016761568.1">
    <property type="nucleotide sequence ID" value="XM_016901264.1"/>
</dbReference>
<evidence type="ECO:0000313" key="3">
    <source>
        <dbReference type="Proteomes" id="UP000016931"/>
    </source>
</evidence>
<dbReference type="GeneID" id="27898401"/>
<reference evidence="2 3" key="1">
    <citation type="journal article" date="2012" name="PLoS Pathog.">
        <title>Diverse lifestyles and strategies of plant pathogenesis encoded in the genomes of eighteen Dothideomycetes fungi.</title>
        <authorList>
            <person name="Ohm R.A."/>
            <person name="Feau N."/>
            <person name="Henrissat B."/>
            <person name="Schoch C.L."/>
            <person name="Horwitz B.A."/>
            <person name="Barry K.W."/>
            <person name="Condon B.J."/>
            <person name="Copeland A.C."/>
            <person name="Dhillon B."/>
            <person name="Glaser F."/>
            <person name="Hesse C.N."/>
            <person name="Kosti I."/>
            <person name="LaButti K."/>
            <person name="Lindquist E.A."/>
            <person name="Lucas S."/>
            <person name="Salamov A.A."/>
            <person name="Bradshaw R.E."/>
            <person name="Ciuffetti L."/>
            <person name="Hamelin R.C."/>
            <person name="Kema G.H.J."/>
            <person name="Lawrence C."/>
            <person name="Scott J.A."/>
            <person name="Spatafora J.W."/>
            <person name="Turgeon B.G."/>
            <person name="de Wit P.J.G.M."/>
            <person name="Zhong S."/>
            <person name="Goodwin S.B."/>
            <person name="Grigoriev I.V."/>
        </authorList>
    </citation>
    <scope>NUCLEOTIDE SEQUENCE [LARGE SCALE GENOMIC DNA]</scope>
    <source>
        <strain evidence="2 3">SO2202</strain>
    </source>
</reference>
<accession>M3B117</accession>
<dbReference type="OrthoDB" id="3630271at2759"/>
<dbReference type="eggNOG" id="ENOG502R82R">
    <property type="taxonomic scope" value="Eukaryota"/>
</dbReference>
<dbReference type="AlphaFoldDB" id="M3B117"/>
<dbReference type="HOGENOM" id="CLU_1166468_0_0_1"/>
<sequence length="238" mass="26258">MAVQQRVAELTCARAEQESFQRRVAMTEVKYLDLGLEYHAFPLQLRRTEGVAQADCLSAFIMREGAPAPDCIGFLNDLWELCATSRHHLEHYQLDAAGAALSTATEILEALDEQLVAVHMCVDTLHRQFSDMMDDNVDFAEGREYRLAMLPDQGREKHALLRGWAMALPHVRVLFRSGAVRSEDEALSMVVCSVPPACLPSGIAGVRGVLPARVAHPNSDVGNDLQGENMPTVFPDDS</sequence>
<keyword evidence="3" id="KW-1185">Reference proteome</keyword>
<evidence type="ECO:0000256" key="1">
    <source>
        <dbReference type="SAM" id="MobiDB-lite"/>
    </source>
</evidence>
<evidence type="ECO:0000313" key="2">
    <source>
        <dbReference type="EMBL" id="EMF13447.1"/>
    </source>
</evidence>
<protein>
    <submittedName>
        <fullName evidence="2">Uncharacterized protein</fullName>
    </submittedName>
</protein>
<dbReference type="Proteomes" id="UP000016931">
    <property type="component" value="Unassembled WGS sequence"/>
</dbReference>
<feature type="region of interest" description="Disordered" evidence="1">
    <location>
        <begin position="218"/>
        <end position="238"/>
    </location>
</feature>
<proteinExistence type="predicted"/>